<dbReference type="PANTHER" id="PTHR43531">
    <property type="entry name" value="PROTEIN ICFG"/>
    <property type="match status" value="1"/>
</dbReference>
<evidence type="ECO:0000313" key="8">
    <source>
        <dbReference type="Proteomes" id="UP000002572"/>
    </source>
</evidence>
<dbReference type="PROSITE" id="PS50111">
    <property type="entry name" value="CHEMOTAXIS_TRANSDUC_2"/>
    <property type="match status" value="1"/>
</dbReference>
<dbReference type="OrthoDB" id="9795078at2"/>
<keyword evidence="1" id="KW-0145">Chemotaxis</keyword>
<dbReference type="AlphaFoldDB" id="E6W690"/>
<evidence type="ECO:0000259" key="6">
    <source>
        <dbReference type="PROSITE" id="PS50111"/>
    </source>
</evidence>
<feature type="coiled-coil region" evidence="4">
    <location>
        <begin position="304"/>
        <end position="334"/>
    </location>
</feature>
<protein>
    <submittedName>
        <fullName evidence="7">Chemotaxis sensory transducer</fullName>
    </submittedName>
</protein>
<dbReference type="RefSeq" id="WP_013506007.1">
    <property type="nucleotide sequence ID" value="NC_014836.1"/>
</dbReference>
<dbReference type="GO" id="GO:0006935">
    <property type="term" value="P:chemotaxis"/>
    <property type="evidence" value="ECO:0007669"/>
    <property type="project" value="UniProtKB-KW"/>
</dbReference>
<dbReference type="InParanoid" id="E6W690"/>
<feature type="transmembrane region" description="Helical" evidence="5">
    <location>
        <begin position="128"/>
        <end position="144"/>
    </location>
</feature>
<dbReference type="InterPro" id="IPR051310">
    <property type="entry name" value="MCP_chemotaxis"/>
</dbReference>
<feature type="coiled-coil region" evidence="4">
    <location>
        <begin position="454"/>
        <end position="481"/>
    </location>
</feature>
<dbReference type="InterPro" id="IPR004089">
    <property type="entry name" value="MCPsignal_dom"/>
</dbReference>
<dbReference type="Pfam" id="PF00015">
    <property type="entry name" value="MCPsignal"/>
    <property type="match status" value="1"/>
</dbReference>
<dbReference type="SMART" id="SM00283">
    <property type="entry name" value="MA"/>
    <property type="match status" value="1"/>
</dbReference>
<dbReference type="STRING" id="653733.Selin_1391"/>
<feature type="domain" description="Methyl-accepting transducer" evidence="6">
    <location>
        <begin position="233"/>
        <end position="455"/>
    </location>
</feature>
<evidence type="ECO:0000256" key="5">
    <source>
        <dbReference type="SAM" id="Phobius"/>
    </source>
</evidence>
<accession>E6W690</accession>
<evidence type="ECO:0000256" key="2">
    <source>
        <dbReference type="ARBA" id="ARBA00029447"/>
    </source>
</evidence>
<dbReference type="GO" id="GO:0007165">
    <property type="term" value="P:signal transduction"/>
    <property type="evidence" value="ECO:0007669"/>
    <property type="project" value="UniProtKB-KW"/>
</dbReference>
<organism evidence="7 8">
    <name type="scientific">Desulfurispirillum indicum (strain ATCC BAA-1389 / DSM 22839 / S5)</name>
    <dbReference type="NCBI Taxonomy" id="653733"/>
    <lineage>
        <taxon>Bacteria</taxon>
        <taxon>Pseudomonadati</taxon>
        <taxon>Chrysiogenota</taxon>
        <taxon>Chrysiogenia</taxon>
        <taxon>Chrysiogenales</taxon>
        <taxon>Chrysiogenaceae</taxon>
        <taxon>Desulfurispirillum</taxon>
    </lineage>
</organism>
<reference evidence="7 8" key="1">
    <citation type="submission" date="2010-12" db="EMBL/GenBank/DDBJ databases">
        <title>Complete sequence of Desulfurispirillum indicum S5.</title>
        <authorList>
            <consortium name="US DOE Joint Genome Institute"/>
            <person name="Lucas S."/>
            <person name="Copeland A."/>
            <person name="Lapidus A."/>
            <person name="Cheng J.-F."/>
            <person name="Goodwin L."/>
            <person name="Pitluck S."/>
            <person name="Chertkov O."/>
            <person name="Held B."/>
            <person name="Detter J.C."/>
            <person name="Han C."/>
            <person name="Tapia R."/>
            <person name="Land M."/>
            <person name="Hauser L."/>
            <person name="Kyrpides N."/>
            <person name="Ivanova N."/>
            <person name="Mikhailova N."/>
            <person name="Haggblom M."/>
            <person name="Rauschenbach I."/>
            <person name="Bini E."/>
            <person name="Woyke T."/>
        </authorList>
    </citation>
    <scope>NUCLEOTIDE SEQUENCE [LARGE SCALE GENOMIC DNA]</scope>
    <source>
        <strain evidence="8">ATCC BAA-1389 / DSM 22839 / S5</strain>
    </source>
</reference>
<keyword evidence="3" id="KW-0807">Transducer</keyword>
<keyword evidence="4" id="KW-0175">Coiled coil</keyword>
<keyword evidence="5" id="KW-0472">Membrane</keyword>
<comment type="similarity">
    <text evidence="2">Belongs to the methyl-accepting chemotaxis (MCP) protein family.</text>
</comment>
<evidence type="ECO:0000313" key="7">
    <source>
        <dbReference type="EMBL" id="ADU66126.1"/>
    </source>
</evidence>
<dbReference type="Proteomes" id="UP000002572">
    <property type="component" value="Chromosome"/>
</dbReference>
<dbReference type="HOGENOM" id="CLU_044478_0_0_0"/>
<keyword evidence="5" id="KW-1133">Transmembrane helix</keyword>
<dbReference type="PANTHER" id="PTHR43531:SF11">
    <property type="entry name" value="METHYL-ACCEPTING CHEMOTAXIS PROTEIN 3"/>
    <property type="match status" value="1"/>
</dbReference>
<name>E6W690_DESIS</name>
<dbReference type="GO" id="GO:0005886">
    <property type="term" value="C:plasma membrane"/>
    <property type="evidence" value="ECO:0007669"/>
    <property type="project" value="TreeGrafter"/>
</dbReference>
<evidence type="ECO:0000256" key="4">
    <source>
        <dbReference type="SAM" id="Coils"/>
    </source>
</evidence>
<dbReference type="SUPFAM" id="SSF58104">
    <property type="entry name" value="Methyl-accepting chemotaxis protein (MCP) signaling domain"/>
    <property type="match status" value="1"/>
</dbReference>
<evidence type="ECO:0000256" key="3">
    <source>
        <dbReference type="PROSITE-ProRule" id="PRU00284"/>
    </source>
</evidence>
<keyword evidence="5" id="KW-0812">Transmembrane</keyword>
<dbReference type="Gene3D" id="1.10.287.950">
    <property type="entry name" value="Methyl-accepting chemotaxis protein"/>
    <property type="match status" value="1"/>
</dbReference>
<keyword evidence="8" id="KW-1185">Reference proteome</keyword>
<feature type="transmembrane region" description="Helical" evidence="5">
    <location>
        <begin position="51"/>
        <end position="73"/>
    </location>
</feature>
<feature type="transmembrane region" description="Helical" evidence="5">
    <location>
        <begin position="105"/>
        <end position="123"/>
    </location>
</feature>
<evidence type="ECO:0000256" key="1">
    <source>
        <dbReference type="ARBA" id="ARBA00022500"/>
    </source>
</evidence>
<sequence>MNPLNLYVNLFTPAGQSFHDGHHPQEKMALLFGFYGVLVALYSFFKWSGLGGTSLAATSALMLLLVLFSGLLLRWQAPTAFSVNVILGGFIIHALNMVYQLGGINSPHIFWLVALIVLVYFMADGRSAFFWSVLLTLVTVWLLYRDASGATMVPVVLEGRAASVDTWSGYLLPLAIVWLAQSISRRVRTEAQRISQEALESAQISTRDSARNAQRLQHVLVQVEQSVDQLRRGGDNLEELQSTVHEQNQHIQEHSQHLADAAVYFTERLSQVSTSLNQGSELVQQMNDTARQAACLSQESGATMEAVVESIRKIKENNDRIEEATRLINDIADQTNLLALNAAIESARAGDAGQGFAVVADEVRKLSQRSDESANEIRKLLSRSIADIDNGVRVVGKARQTLQEVLRSVTAISDTIASVSQQIVHQNQEIADMVQSSRELSSISSQQKVSSLALAQSQQALKQQSRELTQLARDMQAILQMVS</sequence>
<dbReference type="eggNOG" id="COG0840">
    <property type="taxonomic scope" value="Bacteria"/>
</dbReference>
<dbReference type="GO" id="GO:0004888">
    <property type="term" value="F:transmembrane signaling receptor activity"/>
    <property type="evidence" value="ECO:0007669"/>
    <property type="project" value="TreeGrafter"/>
</dbReference>
<gene>
    <name evidence="7" type="ordered locus">Selin_1391</name>
</gene>
<dbReference type="EMBL" id="CP002432">
    <property type="protein sequence ID" value="ADU66126.1"/>
    <property type="molecule type" value="Genomic_DNA"/>
</dbReference>
<feature type="transmembrane region" description="Helical" evidence="5">
    <location>
        <begin position="80"/>
        <end position="99"/>
    </location>
</feature>
<dbReference type="KEGG" id="din:Selin_1391"/>
<proteinExistence type="inferred from homology"/>
<feature type="transmembrane region" description="Helical" evidence="5">
    <location>
        <begin position="28"/>
        <end position="45"/>
    </location>
</feature>